<gene>
    <name evidence="5" type="ORF">Poly30_40190</name>
</gene>
<comment type="catalytic activity">
    <reaction evidence="1">
        <text>2-phosphoglycolate + H2O = glycolate + phosphate</text>
        <dbReference type="Rhea" id="RHEA:14369"/>
        <dbReference type="ChEBI" id="CHEBI:15377"/>
        <dbReference type="ChEBI" id="CHEBI:29805"/>
        <dbReference type="ChEBI" id="CHEBI:43474"/>
        <dbReference type="ChEBI" id="CHEBI:58033"/>
        <dbReference type="EC" id="3.1.3.18"/>
    </reaction>
</comment>
<dbReference type="SUPFAM" id="SSF56784">
    <property type="entry name" value="HAD-like"/>
    <property type="match status" value="1"/>
</dbReference>
<evidence type="ECO:0000256" key="4">
    <source>
        <dbReference type="ARBA" id="ARBA00013078"/>
    </source>
</evidence>
<dbReference type="EC" id="3.1.3.18" evidence="4"/>
<comment type="pathway">
    <text evidence="2">Organic acid metabolism; glycolate biosynthesis; glycolate from 2-phosphoglycolate: step 1/1.</text>
</comment>
<dbReference type="InterPro" id="IPR036412">
    <property type="entry name" value="HAD-like_sf"/>
</dbReference>
<dbReference type="PROSITE" id="PS01228">
    <property type="entry name" value="COF_1"/>
    <property type="match status" value="1"/>
</dbReference>
<dbReference type="GO" id="GO:0008967">
    <property type="term" value="F:phosphoglycolate phosphatase activity"/>
    <property type="evidence" value="ECO:0007669"/>
    <property type="project" value="UniProtKB-EC"/>
</dbReference>
<dbReference type="InterPro" id="IPR050155">
    <property type="entry name" value="HAD-like_hydrolase_sf"/>
</dbReference>
<sequence length="344" mass="37213">MSSFAFDAVIFDLDGTLVATERYWPDAARAAALAFSRDFGLQREVPGTAEWLQMVGRPMDEAFAEAFPALDAERLGILMAACAKAEKEQLARREGAALPFAEQLLDGLRQRGVRVGVASNCGFDYLNTMMDGVGLGRWVEEARCLRSPGVRTKADMVADILQHFDTRSAVMVGDRRGDRDAAWENGLPFVHIPRGYGGLHEQVAAEATLDGLDQLLPRLGARDASVSGILERFADASKLGVLGLPLAGKTLLARDLQRAARAAGRSLEVLDDPSEADLSLCDALVAITASEEVLVRRARGLRLGVGPVERLMERLPSARARLLGMKHALRIDGDNPLDLAIERG</sequence>
<dbReference type="InterPro" id="IPR023198">
    <property type="entry name" value="PGP-like_dom2"/>
</dbReference>
<comment type="similarity">
    <text evidence="3">Belongs to the HAD-like hydrolase superfamily. CbbY/CbbZ/Gph/YieH family.</text>
</comment>
<dbReference type="GO" id="GO:0006281">
    <property type="term" value="P:DNA repair"/>
    <property type="evidence" value="ECO:0007669"/>
    <property type="project" value="TreeGrafter"/>
</dbReference>
<dbReference type="Proteomes" id="UP000320390">
    <property type="component" value="Chromosome"/>
</dbReference>
<name>A0A518EWK2_9BACT</name>
<evidence type="ECO:0000313" key="5">
    <source>
        <dbReference type="EMBL" id="QDV08472.1"/>
    </source>
</evidence>
<evidence type="ECO:0000256" key="1">
    <source>
        <dbReference type="ARBA" id="ARBA00000830"/>
    </source>
</evidence>
<dbReference type="EMBL" id="CP036434">
    <property type="protein sequence ID" value="QDV08472.1"/>
    <property type="molecule type" value="Genomic_DNA"/>
</dbReference>
<dbReference type="SFLD" id="SFLDS00003">
    <property type="entry name" value="Haloacid_Dehalogenase"/>
    <property type="match status" value="1"/>
</dbReference>
<dbReference type="RefSeq" id="WP_145201188.1">
    <property type="nucleotide sequence ID" value="NZ_CP036434.1"/>
</dbReference>
<dbReference type="PANTHER" id="PTHR43434:SF1">
    <property type="entry name" value="PHOSPHOGLYCOLATE PHOSPHATASE"/>
    <property type="match status" value="1"/>
</dbReference>
<dbReference type="PANTHER" id="PTHR43434">
    <property type="entry name" value="PHOSPHOGLYCOLATE PHOSPHATASE"/>
    <property type="match status" value="1"/>
</dbReference>
<proteinExistence type="inferred from homology"/>
<reference evidence="5 6" key="1">
    <citation type="submission" date="2019-02" db="EMBL/GenBank/DDBJ databases">
        <title>Deep-cultivation of Planctomycetes and their phenomic and genomic characterization uncovers novel biology.</title>
        <authorList>
            <person name="Wiegand S."/>
            <person name="Jogler M."/>
            <person name="Boedeker C."/>
            <person name="Pinto D."/>
            <person name="Vollmers J."/>
            <person name="Rivas-Marin E."/>
            <person name="Kohn T."/>
            <person name="Peeters S.H."/>
            <person name="Heuer A."/>
            <person name="Rast P."/>
            <person name="Oberbeckmann S."/>
            <person name="Bunk B."/>
            <person name="Jeske O."/>
            <person name="Meyerdierks A."/>
            <person name="Storesund J.E."/>
            <person name="Kallscheuer N."/>
            <person name="Luecker S."/>
            <person name="Lage O.M."/>
            <person name="Pohl T."/>
            <person name="Merkel B.J."/>
            <person name="Hornburger P."/>
            <person name="Mueller R.-W."/>
            <person name="Bruemmer F."/>
            <person name="Labrenz M."/>
            <person name="Spormann A.M."/>
            <person name="Op den Camp H."/>
            <person name="Overmann J."/>
            <person name="Amann R."/>
            <person name="Jetten M.S.M."/>
            <person name="Mascher T."/>
            <person name="Medema M.H."/>
            <person name="Devos D.P."/>
            <person name="Kaster A.-K."/>
            <person name="Ovreas L."/>
            <person name="Rohde M."/>
            <person name="Galperin M.Y."/>
            <person name="Jogler C."/>
        </authorList>
    </citation>
    <scope>NUCLEOTIDE SEQUENCE [LARGE SCALE GENOMIC DNA]</scope>
    <source>
        <strain evidence="5 6">Poly30</strain>
    </source>
</reference>
<dbReference type="Gene3D" id="3.40.50.1000">
    <property type="entry name" value="HAD superfamily/HAD-like"/>
    <property type="match status" value="1"/>
</dbReference>
<evidence type="ECO:0000256" key="2">
    <source>
        <dbReference type="ARBA" id="ARBA00004818"/>
    </source>
</evidence>
<dbReference type="Gene3D" id="1.10.150.240">
    <property type="entry name" value="Putative phosphatase, domain 2"/>
    <property type="match status" value="1"/>
</dbReference>
<keyword evidence="6" id="KW-1185">Reference proteome</keyword>
<dbReference type="InterPro" id="IPR023214">
    <property type="entry name" value="HAD_sf"/>
</dbReference>
<dbReference type="SFLD" id="SFLDG01129">
    <property type="entry name" value="C1.5:_HAD__Beta-PGM__Phosphata"/>
    <property type="match status" value="1"/>
</dbReference>
<dbReference type="GO" id="GO:0005829">
    <property type="term" value="C:cytosol"/>
    <property type="evidence" value="ECO:0007669"/>
    <property type="project" value="TreeGrafter"/>
</dbReference>
<dbReference type="Pfam" id="PF00702">
    <property type="entry name" value="Hydrolase"/>
    <property type="match status" value="1"/>
</dbReference>
<organism evidence="5 6">
    <name type="scientific">Saltatorellus ferox</name>
    <dbReference type="NCBI Taxonomy" id="2528018"/>
    <lineage>
        <taxon>Bacteria</taxon>
        <taxon>Pseudomonadati</taxon>
        <taxon>Planctomycetota</taxon>
        <taxon>Planctomycetia</taxon>
        <taxon>Planctomycetia incertae sedis</taxon>
        <taxon>Saltatorellus</taxon>
    </lineage>
</organism>
<dbReference type="OrthoDB" id="9797743at2"/>
<accession>A0A518EWK2</accession>
<evidence type="ECO:0000313" key="6">
    <source>
        <dbReference type="Proteomes" id="UP000320390"/>
    </source>
</evidence>
<dbReference type="AlphaFoldDB" id="A0A518EWK2"/>
<protein>
    <recommendedName>
        <fullName evidence="4">phosphoglycolate phosphatase</fullName>
        <ecNumber evidence="4">3.1.3.18</ecNumber>
    </recommendedName>
</protein>
<evidence type="ECO:0000256" key="3">
    <source>
        <dbReference type="ARBA" id="ARBA00006171"/>
    </source>
</evidence>